<keyword evidence="1" id="KW-0812">Transmembrane</keyword>
<feature type="transmembrane region" description="Helical" evidence="1">
    <location>
        <begin position="47"/>
        <end position="65"/>
    </location>
</feature>
<reference evidence="2" key="1">
    <citation type="journal article" date="2014" name="Int. J. Syst. Evol. Microbiol.">
        <title>Complete genome sequence of Corynebacterium casei LMG S-19264T (=DSM 44701T), isolated from a smear-ripened cheese.</title>
        <authorList>
            <consortium name="US DOE Joint Genome Institute (JGI-PGF)"/>
            <person name="Walter F."/>
            <person name="Albersmeier A."/>
            <person name="Kalinowski J."/>
            <person name="Ruckert C."/>
        </authorList>
    </citation>
    <scope>NUCLEOTIDE SEQUENCE</scope>
    <source>
        <strain evidence="2">CGMCC 1.12777</strain>
    </source>
</reference>
<evidence type="ECO:0000313" key="3">
    <source>
        <dbReference type="Proteomes" id="UP000656813"/>
    </source>
</evidence>
<proteinExistence type="predicted"/>
<organism evidence="2 3">
    <name type="scientific">Pullulanibacillus pueri</name>
    <dbReference type="NCBI Taxonomy" id="1437324"/>
    <lineage>
        <taxon>Bacteria</taxon>
        <taxon>Bacillati</taxon>
        <taxon>Bacillota</taxon>
        <taxon>Bacilli</taxon>
        <taxon>Bacillales</taxon>
        <taxon>Sporolactobacillaceae</taxon>
        <taxon>Pullulanibacillus</taxon>
    </lineage>
</organism>
<gene>
    <name evidence="2" type="ORF">GCM10007096_09630</name>
</gene>
<protein>
    <submittedName>
        <fullName evidence="2">Uncharacterized protein</fullName>
    </submittedName>
</protein>
<name>A0A8J3EL50_9BACL</name>
<keyword evidence="3" id="KW-1185">Reference proteome</keyword>
<dbReference type="Proteomes" id="UP000656813">
    <property type="component" value="Unassembled WGS sequence"/>
</dbReference>
<accession>A0A8J3EL50</accession>
<evidence type="ECO:0000313" key="2">
    <source>
        <dbReference type="EMBL" id="GGH77559.1"/>
    </source>
</evidence>
<reference evidence="2" key="2">
    <citation type="submission" date="2020-09" db="EMBL/GenBank/DDBJ databases">
        <authorList>
            <person name="Sun Q."/>
            <person name="Zhou Y."/>
        </authorList>
    </citation>
    <scope>NUCLEOTIDE SEQUENCE</scope>
    <source>
        <strain evidence="2">CGMCC 1.12777</strain>
    </source>
</reference>
<keyword evidence="1" id="KW-0472">Membrane</keyword>
<comment type="caution">
    <text evidence="2">The sequence shown here is derived from an EMBL/GenBank/DDBJ whole genome shotgun (WGS) entry which is preliminary data.</text>
</comment>
<keyword evidence="1" id="KW-1133">Transmembrane helix</keyword>
<dbReference type="EMBL" id="BMFV01000005">
    <property type="protein sequence ID" value="GGH77559.1"/>
    <property type="molecule type" value="Genomic_DNA"/>
</dbReference>
<sequence>MENDDTVLLKDSPLYKDASSKNTIYPSLKAQNHQQTLTIKRMIIEGLPIFIFLLGLCILVGYFLIL</sequence>
<dbReference type="AlphaFoldDB" id="A0A8J3EL50"/>
<evidence type="ECO:0000256" key="1">
    <source>
        <dbReference type="SAM" id="Phobius"/>
    </source>
</evidence>